<protein>
    <submittedName>
        <fullName evidence="2">Uncharacterized protein</fullName>
    </submittedName>
</protein>
<keyword evidence="1" id="KW-0812">Transmembrane</keyword>
<sequence length="37" mass="3975">MSYDWDGKRTKVATIARLATGFGLVAFAAALPLLMFA</sequence>
<keyword evidence="1" id="KW-1133">Transmembrane helix</keyword>
<name>A0ABS4EVX4_9HYPH</name>
<evidence type="ECO:0000313" key="3">
    <source>
        <dbReference type="Proteomes" id="UP000823786"/>
    </source>
</evidence>
<evidence type="ECO:0000256" key="1">
    <source>
        <dbReference type="SAM" id="Phobius"/>
    </source>
</evidence>
<dbReference type="EMBL" id="JAGGJV010000013">
    <property type="protein sequence ID" value="MBP1862073.1"/>
    <property type="molecule type" value="Genomic_DNA"/>
</dbReference>
<dbReference type="Proteomes" id="UP000823786">
    <property type="component" value="Unassembled WGS sequence"/>
</dbReference>
<reference evidence="2 3" key="1">
    <citation type="submission" date="2021-03" db="EMBL/GenBank/DDBJ databases">
        <title>Genomic Encyclopedia of Type Strains, Phase IV (KMG-IV): sequencing the most valuable type-strain genomes for metagenomic binning, comparative biology and taxonomic classification.</title>
        <authorList>
            <person name="Goeker M."/>
        </authorList>
    </citation>
    <scope>NUCLEOTIDE SEQUENCE [LARGE SCALE GENOMIC DNA]</scope>
    <source>
        <strain evidence="2 3">DSM 26427</strain>
    </source>
</reference>
<gene>
    <name evidence="2" type="ORF">J2Z75_005604</name>
</gene>
<proteinExistence type="predicted"/>
<evidence type="ECO:0000313" key="2">
    <source>
        <dbReference type="EMBL" id="MBP1862073.1"/>
    </source>
</evidence>
<organism evidence="2 3">
    <name type="scientific">Rhizobium herbae</name>
    <dbReference type="NCBI Taxonomy" id="508661"/>
    <lineage>
        <taxon>Bacteria</taxon>
        <taxon>Pseudomonadati</taxon>
        <taxon>Pseudomonadota</taxon>
        <taxon>Alphaproteobacteria</taxon>
        <taxon>Hyphomicrobiales</taxon>
        <taxon>Rhizobiaceae</taxon>
        <taxon>Rhizobium/Agrobacterium group</taxon>
        <taxon>Rhizobium</taxon>
    </lineage>
</organism>
<keyword evidence="3" id="KW-1185">Reference proteome</keyword>
<comment type="caution">
    <text evidence="2">The sequence shown here is derived from an EMBL/GenBank/DDBJ whole genome shotgun (WGS) entry which is preliminary data.</text>
</comment>
<accession>A0ABS4EVX4</accession>
<keyword evidence="1" id="KW-0472">Membrane</keyword>
<feature type="transmembrane region" description="Helical" evidence="1">
    <location>
        <begin position="12"/>
        <end position="36"/>
    </location>
</feature>